<dbReference type="Pfam" id="PF00756">
    <property type="entry name" value="Esterase"/>
    <property type="match status" value="1"/>
</dbReference>
<gene>
    <name evidence="1" type="ORF">GNZ18_39680</name>
</gene>
<sequence length="352" mass="39396">MLPWLGELSGRLDDHEIHSELLRGNPLGDPHKRPLWVYVPPGYDDSSARYPTIYVLQGYFGRLEMWLNRMPFQRPFIEAADALFAGGEAEPALLVFVDAWTTYGGSQFLDSPGTGRYHSYLCDEIVPFVDRHYRTLPERDHRGIVGKSSGGYGAMVTPMLRPDLFGALATHAGDALFEYTCFSKFPLCVRHLRAYGGDILRWWEDFRSRSPRLRPEDVSLHIMLGMAACLSPGGDGVPELPFDPVSGRLRPAVWRRWLALDPVRMVARHAAALRSARGVWIDGGTADEQFLDVGAQAFRHALAEAGVPSEITHFELFPGGHNGIERRYPLSLAWLTERLAAPSRASNTEQNP</sequence>
<dbReference type="InterPro" id="IPR029058">
    <property type="entry name" value="AB_hydrolase_fold"/>
</dbReference>
<dbReference type="InterPro" id="IPR000801">
    <property type="entry name" value="Esterase-like"/>
</dbReference>
<dbReference type="PANTHER" id="PTHR48098">
    <property type="entry name" value="ENTEROCHELIN ESTERASE-RELATED"/>
    <property type="match status" value="1"/>
</dbReference>
<comment type="caution">
    <text evidence="1">The sequence shown here is derived from an EMBL/GenBank/DDBJ whole genome shotgun (WGS) entry which is preliminary data.</text>
</comment>
<reference evidence="1 2" key="1">
    <citation type="submission" date="2019-11" db="EMBL/GenBank/DDBJ databases">
        <authorList>
            <person name="Cao P."/>
        </authorList>
    </citation>
    <scope>NUCLEOTIDE SEQUENCE [LARGE SCALE GENOMIC DNA]</scope>
    <source>
        <strain evidence="1 2">NEAU-AAG5</strain>
    </source>
</reference>
<dbReference type="InterPro" id="IPR050583">
    <property type="entry name" value="Mycobacterial_A85_antigen"/>
</dbReference>
<dbReference type="Gene3D" id="3.40.50.1820">
    <property type="entry name" value="alpha/beta hydrolase"/>
    <property type="match status" value="1"/>
</dbReference>
<name>A0A7K1LE06_9ACTN</name>
<keyword evidence="2" id="KW-1185">Reference proteome</keyword>
<dbReference type="EMBL" id="WOFH01000023">
    <property type="protein sequence ID" value="MUN42671.1"/>
    <property type="molecule type" value="Genomic_DNA"/>
</dbReference>
<dbReference type="RefSeq" id="WP_156222571.1">
    <property type="nucleotide sequence ID" value="NZ_WOFH01000023.1"/>
</dbReference>
<organism evidence="1 2">
    <name type="scientific">Actinomadura litoris</name>
    <dbReference type="NCBI Taxonomy" id="2678616"/>
    <lineage>
        <taxon>Bacteria</taxon>
        <taxon>Bacillati</taxon>
        <taxon>Actinomycetota</taxon>
        <taxon>Actinomycetes</taxon>
        <taxon>Streptosporangiales</taxon>
        <taxon>Thermomonosporaceae</taxon>
        <taxon>Actinomadura</taxon>
    </lineage>
</organism>
<proteinExistence type="predicted"/>
<dbReference type="Proteomes" id="UP000432015">
    <property type="component" value="Unassembled WGS sequence"/>
</dbReference>
<evidence type="ECO:0000313" key="1">
    <source>
        <dbReference type="EMBL" id="MUN42671.1"/>
    </source>
</evidence>
<dbReference type="AlphaFoldDB" id="A0A7K1LE06"/>
<accession>A0A7K1LE06</accession>
<evidence type="ECO:0000313" key="2">
    <source>
        <dbReference type="Proteomes" id="UP000432015"/>
    </source>
</evidence>
<dbReference type="SUPFAM" id="SSF53474">
    <property type="entry name" value="alpha/beta-Hydrolases"/>
    <property type="match status" value="1"/>
</dbReference>
<protein>
    <submittedName>
        <fullName evidence="1">Enterochelin esterase</fullName>
    </submittedName>
</protein>